<organism evidence="1 2">
    <name type="scientific">Alkaliphilus peptidifermentans DSM 18978</name>
    <dbReference type="NCBI Taxonomy" id="1120976"/>
    <lineage>
        <taxon>Bacteria</taxon>
        <taxon>Bacillati</taxon>
        <taxon>Bacillota</taxon>
        <taxon>Clostridia</taxon>
        <taxon>Peptostreptococcales</taxon>
        <taxon>Natronincolaceae</taxon>
        <taxon>Alkaliphilus</taxon>
    </lineage>
</organism>
<evidence type="ECO:0008006" key="3">
    <source>
        <dbReference type="Google" id="ProtNLM"/>
    </source>
</evidence>
<dbReference type="OrthoDB" id="1957466at2"/>
<dbReference type="EMBL" id="FMUS01000023">
    <property type="protein sequence ID" value="SCY94439.1"/>
    <property type="molecule type" value="Genomic_DNA"/>
</dbReference>
<gene>
    <name evidence="1" type="ORF">SAMN03080606_03174</name>
</gene>
<dbReference type="RefSeq" id="WP_091545501.1">
    <property type="nucleotide sequence ID" value="NZ_FMUS01000023.1"/>
</dbReference>
<sequence>MRLIARFIDEQQASGLIDSLRIIGFHRKDMIVSSLAKEQTHFTFRDAVDEVTFIKTEGDSLNELDTFAAGIPGLKGKEGVIVAVEASKHATNRIREAMEQAGAVEIIQD</sequence>
<accession>A0A1G5K3J4</accession>
<dbReference type="Proteomes" id="UP000198636">
    <property type="component" value="Unassembled WGS sequence"/>
</dbReference>
<name>A0A1G5K3J4_9FIRM</name>
<evidence type="ECO:0000313" key="2">
    <source>
        <dbReference type="Proteomes" id="UP000198636"/>
    </source>
</evidence>
<reference evidence="1 2" key="1">
    <citation type="submission" date="2016-10" db="EMBL/GenBank/DDBJ databases">
        <authorList>
            <person name="de Groot N.N."/>
        </authorList>
    </citation>
    <scope>NUCLEOTIDE SEQUENCE [LARGE SCALE GENOMIC DNA]</scope>
    <source>
        <strain evidence="1 2">DSM 18978</strain>
    </source>
</reference>
<keyword evidence="2" id="KW-1185">Reference proteome</keyword>
<dbReference type="AlphaFoldDB" id="A0A1G5K3J4"/>
<evidence type="ECO:0000313" key="1">
    <source>
        <dbReference type="EMBL" id="SCY94439.1"/>
    </source>
</evidence>
<protein>
    <recommendedName>
        <fullName evidence="3">Nitrogen regulatory protein P-II</fullName>
    </recommendedName>
</protein>
<proteinExistence type="predicted"/>